<keyword evidence="2" id="KW-1185">Reference proteome</keyword>
<dbReference type="EMBL" id="JAJJMB010012336">
    <property type="protein sequence ID" value="KAI3877998.1"/>
    <property type="molecule type" value="Genomic_DNA"/>
</dbReference>
<reference evidence="1" key="1">
    <citation type="submission" date="2022-04" db="EMBL/GenBank/DDBJ databases">
        <title>A functionally conserved STORR gene fusion in Papaver species that diverged 16.8 million years ago.</title>
        <authorList>
            <person name="Catania T."/>
        </authorList>
    </citation>
    <scope>NUCLEOTIDE SEQUENCE</scope>
    <source>
        <strain evidence="1">S-188037</strain>
    </source>
</reference>
<accession>A0AAD4XA28</accession>
<dbReference type="AlphaFoldDB" id="A0AAD4XA28"/>
<sequence length="320" mass="36466">DFVEKNRNSPTYRCHLRKLLTSAPLRELGVGYNVIPIPDKQEWKASWREEGKPKWLGTIPTHADGRLHYTASIAGYIEKDGGKGGYGVILFDYYGRPKIASVGVSLKGNVPLIYYEFQGVRSALQLALDHGFGAAMKLYCNSDTVSKIIDLCFEHTSIIPCRMGKAARWDGSKRCTGCVGLRLFARGMDDFDILFPIIKDILDLLYKINKYHLRDVIEVTTCCGSGHFAKYFSTSTTEEELNRFGLLVDDLLLYEMVLKPDKFPEEVDDSIYDEVFKGDRVHSELIMVEKLSETNEHTHPDALYDKLKKYCTHKRFPDLE</sequence>
<gene>
    <name evidence="1" type="ORF">MKW98_008275</name>
</gene>
<evidence type="ECO:0000313" key="1">
    <source>
        <dbReference type="EMBL" id="KAI3877998.1"/>
    </source>
</evidence>
<name>A0AAD4XA28_9MAGN</name>
<comment type="caution">
    <text evidence="1">The sequence shown here is derived from an EMBL/GenBank/DDBJ whole genome shotgun (WGS) entry which is preliminary data.</text>
</comment>
<feature type="non-terminal residue" evidence="1">
    <location>
        <position position="1"/>
    </location>
</feature>
<evidence type="ECO:0000313" key="2">
    <source>
        <dbReference type="Proteomes" id="UP001202328"/>
    </source>
</evidence>
<protein>
    <submittedName>
        <fullName evidence="1">Uncharacterized protein</fullName>
    </submittedName>
</protein>
<proteinExistence type="predicted"/>
<organism evidence="1 2">
    <name type="scientific">Papaver atlanticum</name>
    <dbReference type="NCBI Taxonomy" id="357466"/>
    <lineage>
        <taxon>Eukaryota</taxon>
        <taxon>Viridiplantae</taxon>
        <taxon>Streptophyta</taxon>
        <taxon>Embryophyta</taxon>
        <taxon>Tracheophyta</taxon>
        <taxon>Spermatophyta</taxon>
        <taxon>Magnoliopsida</taxon>
        <taxon>Ranunculales</taxon>
        <taxon>Papaveraceae</taxon>
        <taxon>Papaveroideae</taxon>
        <taxon>Papaver</taxon>
    </lineage>
</organism>
<dbReference type="Proteomes" id="UP001202328">
    <property type="component" value="Unassembled WGS sequence"/>
</dbReference>